<proteinExistence type="predicted"/>
<evidence type="ECO:0000313" key="4">
    <source>
        <dbReference type="Proteomes" id="UP000265955"/>
    </source>
</evidence>
<sequence length="306" mass="31948">MPMQHSPSSYNRQRSAASHLILFAAAAALTACATIEEPVGAMRKETVYAVTSSNQLISFNAGQPQKLLSRKPLNGLQNGETITGIDYRVVKGWLYALGSSVRLYRITPSSGAVQMIGSGPIAVSLTGTEFGVDFNPTVDRIRIVSNSGQNLRVHPDTGAVVDGDPNTPGVQLDGNLAYSGTDPNAGKKPAAVAAAYTYNKQDEKITTNFAIDAAQGMLVTQGTREGKGPAISPNTGQLLSVGPLGIGAFERASFDIADISGAAFTAITRSGEKSSSWYEIDLDSGKASMIGKIDSGEPVVGIAIEP</sequence>
<dbReference type="SUPFAM" id="SSF63825">
    <property type="entry name" value="YWTD domain"/>
    <property type="match status" value="1"/>
</dbReference>
<protein>
    <submittedName>
        <fullName evidence="3">DUF4394 domain-containing protein</fullName>
    </submittedName>
</protein>
<dbReference type="OrthoDB" id="531718at2"/>
<evidence type="ECO:0000256" key="1">
    <source>
        <dbReference type="SAM" id="SignalP"/>
    </source>
</evidence>
<evidence type="ECO:0000259" key="2">
    <source>
        <dbReference type="Pfam" id="PF14339"/>
    </source>
</evidence>
<dbReference type="InterPro" id="IPR025507">
    <property type="entry name" value="DUF4394"/>
</dbReference>
<dbReference type="Proteomes" id="UP000265955">
    <property type="component" value="Unassembled WGS sequence"/>
</dbReference>
<dbReference type="EMBL" id="QYUO01000002">
    <property type="protein sequence ID" value="RJF96151.1"/>
    <property type="molecule type" value="Genomic_DNA"/>
</dbReference>
<keyword evidence="4" id="KW-1185">Reference proteome</keyword>
<dbReference type="AlphaFoldDB" id="A0A3A3FN43"/>
<dbReference type="Pfam" id="PF14339">
    <property type="entry name" value="DUF4394"/>
    <property type="match status" value="1"/>
</dbReference>
<feature type="chain" id="PRO_5017285691" evidence="1">
    <location>
        <begin position="34"/>
        <end position="306"/>
    </location>
</feature>
<organism evidence="3 4">
    <name type="scientific">Noviherbaspirillum saxi</name>
    <dbReference type="NCBI Taxonomy" id="2320863"/>
    <lineage>
        <taxon>Bacteria</taxon>
        <taxon>Pseudomonadati</taxon>
        <taxon>Pseudomonadota</taxon>
        <taxon>Betaproteobacteria</taxon>
        <taxon>Burkholderiales</taxon>
        <taxon>Oxalobacteraceae</taxon>
        <taxon>Noviherbaspirillum</taxon>
    </lineage>
</organism>
<feature type="domain" description="DUF4394" evidence="2">
    <location>
        <begin position="55"/>
        <end position="303"/>
    </location>
</feature>
<reference evidence="4" key="1">
    <citation type="submission" date="2018-09" db="EMBL/GenBank/DDBJ databases">
        <authorList>
            <person name="Zhu H."/>
        </authorList>
    </citation>
    <scope>NUCLEOTIDE SEQUENCE [LARGE SCALE GENOMIC DNA]</scope>
    <source>
        <strain evidence="4">K1R23-30</strain>
    </source>
</reference>
<gene>
    <name evidence="3" type="ORF">D3871_22730</name>
</gene>
<evidence type="ECO:0000313" key="3">
    <source>
        <dbReference type="EMBL" id="RJF96151.1"/>
    </source>
</evidence>
<name>A0A3A3FN43_9BURK</name>
<keyword evidence="1" id="KW-0732">Signal</keyword>
<accession>A0A3A3FN43</accession>
<feature type="signal peptide" evidence="1">
    <location>
        <begin position="1"/>
        <end position="33"/>
    </location>
</feature>
<comment type="caution">
    <text evidence="3">The sequence shown here is derived from an EMBL/GenBank/DDBJ whole genome shotgun (WGS) entry which is preliminary data.</text>
</comment>